<dbReference type="InterPro" id="IPR022587">
    <property type="entry name" value="MTMR12-like_C"/>
</dbReference>
<proteinExistence type="inferred from homology"/>
<dbReference type="Gene3D" id="2.30.29.30">
    <property type="entry name" value="Pleckstrin-homology domain (PH domain)/Phosphotyrosine-binding domain (PTB)"/>
    <property type="match status" value="1"/>
</dbReference>
<evidence type="ECO:0000313" key="3">
    <source>
        <dbReference type="EnsemblMetazoa" id="MDOA003701-PA"/>
    </source>
</evidence>
<reference evidence="3" key="1">
    <citation type="submission" date="2020-05" db="UniProtKB">
        <authorList>
            <consortium name="EnsemblMetazoa"/>
        </authorList>
    </citation>
    <scope>IDENTIFICATION</scope>
    <source>
        <strain evidence="3">Aabys</strain>
    </source>
</reference>
<dbReference type="GO" id="GO:0016020">
    <property type="term" value="C:membrane"/>
    <property type="evidence" value="ECO:0007669"/>
    <property type="project" value="TreeGrafter"/>
</dbReference>
<dbReference type="GO" id="GO:0046856">
    <property type="term" value="P:phosphatidylinositol dephosphorylation"/>
    <property type="evidence" value="ECO:0007669"/>
    <property type="project" value="TreeGrafter"/>
</dbReference>
<dbReference type="VEuPathDB" id="VectorBase:MDOA003701"/>
<dbReference type="KEGG" id="mde:101901410"/>
<dbReference type="OrthoDB" id="271628at2759"/>
<dbReference type="InterPro" id="IPR011993">
    <property type="entry name" value="PH-like_dom_sf"/>
</dbReference>
<name>A0A1I8MD66_MUSDO</name>
<dbReference type="GO" id="GO:0005737">
    <property type="term" value="C:cytoplasm"/>
    <property type="evidence" value="ECO:0007669"/>
    <property type="project" value="TreeGrafter"/>
</dbReference>
<dbReference type="PANTHER" id="PTHR10807:SF110">
    <property type="entry name" value="FI17948P1"/>
    <property type="match status" value="1"/>
</dbReference>
<dbReference type="CDD" id="cd14537">
    <property type="entry name" value="PTP-MTMR10-like"/>
    <property type="match status" value="1"/>
</dbReference>
<gene>
    <name evidence="3" type="primary">101901410</name>
</gene>
<comment type="similarity">
    <text evidence="1">Belongs to the protein-tyrosine phosphatase family. Non-receptor class myotubularin subfamily.</text>
</comment>
<dbReference type="PROSITE" id="PS51339">
    <property type="entry name" value="PPASE_MYOTUBULARIN"/>
    <property type="match status" value="1"/>
</dbReference>
<dbReference type="InterPro" id="IPR030564">
    <property type="entry name" value="Myotubularin"/>
</dbReference>
<sequence length="799" mass="90415">MNLVMDHQRKRNTFTSYVAPPAGDVSALTDDEWNLPGDMRDVHLAKPRLLPNELVVASAPAYLFPSIAPIDLSGEGEGGGSNGGSKEAVFGLLSVTNFKLAFVPLQRESTLSSVASLAQEHLLLSRNDITLNNIDHVYQVAETGKAVSALPGNVGRRKKKLDAQQKPISGRIAALHILCKNFRLLKFAFQYSKGGKDWGKHIASALARFAFPTRHDLSFAYCYQEPYYSTLSKSSVSMYTTKNDWARELIRCGTSNWQVISSDSEPLLQNDRHSSRYTLPAHFVIPKACPVEMFLNWTLAYCDSRAVFWVYGYGNASLVRLAELKNSQQDNTTENVMLENVRSANDRKQLHLLQLTDRLPSILDVHKAYEKLRRICAPESPQHFSVEDSKFLVLLEKSNWLFYVSLCLRYSCEAAEKLRQGVTCVLQETNGRDLCCVVSSLTQIILDPFYRTIDGFQSLIQKEWVALEHPFQRRLGHIRQQADSNGPQEESPVFLLFLDSVWQLLQQYPDEFEFSQTYLTTLWDACFMPIFDTFQFDCNADRLKAVKENQLILRPVWDWSEQFLEKDKMFFTNPFYQKQKSEVPCRRSVAIPAGGIMLPGLAKPPIAAALQRSTLSPNSFVAQSSIPKDRYLQPDHHMSAMAIWEQCYYRWMPIVEIKRGGFPQIELQHRLLLSNVSKLQRCLDLQEYDDLPDVYYELTKEKKPPGAVMAPGQHQASAVPPSPEIIDGVERRRRISLPHSNSAAVAALTPEGVSSVLPEISSFFPFSVNTGETQQLHDILSSSHEYLLEGSIMDRLSIA</sequence>
<dbReference type="EnsemblMetazoa" id="MDOA003701-RA">
    <property type="protein sequence ID" value="MDOA003701-PA"/>
    <property type="gene ID" value="MDOA003701"/>
</dbReference>
<organism evidence="3">
    <name type="scientific">Musca domestica</name>
    <name type="common">House fly</name>
    <dbReference type="NCBI Taxonomy" id="7370"/>
    <lineage>
        <taxon>Eukaryota</taxon>
        <taxon>Metazoa</taxon>
        <taxon>Ecdysozoa</taxon>
        <taxon>Arthropoda</taxon>
        <taxon>Hexapoda</taxon>
        <taxon>Insecta</taxon>
        <taxon>Pterygota</taxon>
        <taxon>Neoptera</taxon>
        <taxon>Endopterygota</taxon>
        <taxon>Diptera</taxon>
        <taxon>Brachycera</taxon>
        <taxon>Muscomorpha</taxon>
        <taxon>Muscoidea</taxon>
        <taxon>Muscidae</taxon>
        <taxon>Musca</taxon>
    </lineage>
</organism>
<accession>A0A1I8MD66</accession>
<dbReference type="STRING" id="7370.A0A1I8MD66"/>
<dbReference type="AlphaFoldDB" id="A0A1I8MD66"/>
<dbReference type="RefSeq" id="XP_005180389.2">
    <property type="nucleotide sequence ID" value="XM_005180332.4"/>
</dbReference>
<dbReference type="PANTHER" id="PTHR10807">
    <property type="entry name" value="MYOTUBULARIN-RELATED"/>
    <property type="match status" value="1"/>
</dbReference>
<dbReference type="InterPro" id="IPR010569">
    <property type="entry name" value="Myotubularin-like_Pase_dom"/>
</dbReference>
<dbReference type="SUPFAM" id="SSF52799">
    <property type="entry name" value="(Phosphotyrosine protein) phosphatases II"/>
    <property type="match status" value="1"/>
</dbReference>
<feature type="domain" description="Myotubularin phosphatase" evidence="2">
    <location>
        <begin position="235"/>
        <end position="648"/>
    </location>
</feature>
<evidence type="ECO:0000259" key="2">
    <source>
        <dbReference type="PROSITE" id="PS51339"/>
    </source>
</evidence>
<dbReference type="eggNOG" id="KOG1089">
    <property type="taxonomic scope" value="Eukaryota"/>
</dbReference>
<dbReference type="SUPFAM" id="SSF50729">
    <property type="entry name" value="PH domain-like"/>
    <property type="match status" value="1"/>
</dbReference>
<evidence type="ECO:0000256" key="1">
    <source>
        <dbReference type="ARBA" id="ARBA00007471"/>
    </source>
</evidence>
<dbReference type="InterPro" id="IPR029021">
    <property type="entry name" value="Prot-tyrosine_phosphatase-like"/>
</dbReference>
<protein>
    <recommendedName>
        <fullName evidence="2">Myotubularin phosphatase domain-containing protein</fullName>
    </recommendedName>
</protein>
<dbReference type="Pfam" id="PF06602">
    <property type="entry name" value="Myotub-related"/>
    <property type="match status" value="1"/>
</dbReference>
<dbReference type="VEuPathDB" id="VectorBase:MDOMA2_001199"/>
<dbReference type="Pfam" id="PF12578">
    <property type="entry name" value="3-PAP"/>
    <property type="match status" value="1"/>
</dbReference>